<dbReference type="EMBL" id="JAPESX010002151">
    <property type="protein sequence ID" value="KAJ8109101.1"/>
    <property type="molecule type" value="Genomic_DNA"/>
</dbReference>
<protein>
    <submittedName>
        <fullName evidence="1">Uncharacterized protein</fullName>
    </submittedName>
</protein>
<name>A0ACC2I169_9PEZI</name>
<dbReference type="Proteomes" id="UP001153334">
    <property type="component" value="Unassembled WGS sequence"/>
</dbReference>
<accession>A0ACC2I169</accession>
<keyword evidence="2" id="KW-1185">Reference proteome</keyword>
<proteinExistence type="predicted"/>
<reference evidence="1" key="1">
    <citation type="submission" date="2022-11" db="EMBL/GenBank/DDBJ databases">
        <title>Genome Sequence of Nemania bipapillata.</title>
        <authorList>
            <person name="Buettner E."/>
        </authorList>
    </citation>
    <scope>NUCLEOTIDE SEQUENCE</scope>
    <source>
        <strain evidence="1">CP14</strain>
    </source>
</reference>
<evidence type="ECO:0000313" key="2">
    <source>
        <dbReference type="Proteomes" id="UP001153334"/>
    </source>
</evidence>
<organism evidence="1 2">
    <name type="scientific">Nemania bipapillata</name>
    <dbReference type="NCBI Taxonomy" id="110536"/>
    <lineage>
        <taxon>Eukaryota</taxon>
        <taxon>Fungi</taxon>
        <taxon>Dikarya</taxon>
        <taxon>Ascomycota</taxon>
        <taxon>Pezizomycotina</taxon>
        <taxon>Sordariomycetes</taxon>
        <taxon>Xylariomycetidae</taxon>
        <taxon>Xylariales</taxon>
        <taxon>Xylariaceae</taxon>
        <taxon>Nemania</taxon>
    </lineage>
</organism>
<comment type="caution">
    <text evidence="1">The sequence shown here is derived from an EMBL/GenBank/DDBJ whole genome shotgun (WGS) entry which is preliminary data.</text>
</comment>
<sequence length="379" mass="42676">MSFDFPPTTAHTAAAIPNRPRQQLGSAVRHSAPSSGSLSQSFPSAFPSLSQPLFPQLIGSPSAFSLFSVPFSSELELSRTVESIYRLPDEAVLEARLSEKEKGPCADPDDHETLDQDQQSSDGGSVPQMSPACLKDAASNFSNISDWLMPINTQLLPTNPSDGADEALPGLTFPIPERISIGTFLNPLVCSDLDQLYFDRVHTFAPLLQKNRYLSWSRDVEKPIQKACLQYAMWTVAASLSSQFQTIRHELYTEARHRLDALEIETQDVSAKFIEQPQAWLLLSMYELVSDRFQRGLISAGRAFRLVQLMRLHEVDRHPQMTFQGAWVDQEVMRRTFWVAYGLDRFTSLVDGLPLSFDEREVRLPTIYLYPLSIYLSIK</sequence>
<gene>
    <name evidence="1" type="ORF">ONZ43_g6234</name>
</gene>
<evidence type="ECO:0000313" key="1">
    <source>
        <dbReference type="EMBL" id="KAJ8109101.1"/>
    </source>
</evidence>